<evidence type="ECO:0000256" key="1">
    <source>
        <dbReference type="SAM" id="MobiDB-lite"/>
    </source>
</evidence>
<organism evidence="2 3">
    <name type="scientific">Desulfosarcina alkanivorans</name>
    <dbReference type="NCBI Taxonomy" id="571177"/>
    <lineage>
        <taxon>Bacteria</taxon>
        <taxon>Pseudomonadati</taxon>
        <taxon>Thermodesulfobacteriota</taxon>
        <taxon>Desulfobacteria</taxon>
        <taxon>Desulfobacterales</taxon>
        <taxon>Desulfosarcinaceae</taxon>
        <taxon>Desulfosarcina</taxon>
    </lineage>
</organism>
<name>A0A5K7YFZ8_9BACT</name>
<feature type="compositionally biased region" description="Basic residues" evidence="1">
    <location>
        <begin position="1"/>
        <end position="10"/>
    </location>
</feature>
<accession>A0A5K7YFZ8</accession>
<dbReference type="EMBL" id="AP021874">
    <property type="protein sequence ID" value="BBO67988.1"/>
    <property type="molecule type" value="Genomic_DNA"/>
</dbReference>
<feature type="compositionally biased region" description="Basic and acidic residues" evidence="1">
    <location>
        <begin position="32"/>
        <end position="41"/>
    </location>
</feature>
<reference evidence="2 3" key="1">
    <citation type="submission" date="2019-11" db="EMBL/GenBank/DDBJ databases">
        <title>Comparative genomics of hydrocarbon-degrading Desulfosarcina strains.</title>
        <authorList>
            <person name="Watanabe M."/>
            <person name="Kojima H."/>
            <person name="Fukui M."/>
        </authorList>
    </citation>
    <scope>NUCLEOTIDE SEQUENCE [LARGE SCALE GENOMIC DNA]</scope>
    <source>
        <strain evidence="2 3">PL12</strain>
    </source>
</reference>
<dbReference type="KEGG" id="dalk:DSCA_19180"/>
<keyword evidence="3" id="KW-1185">Reference proteome</keyword>
<evidence type="ECO:0000313" key="2">
    <source>
        <dbReference type="EMBL" id="BBO67988.1"/>
    </source>
</evidence>
<proteinExistence type="predicted"/>
<dbReference type="AlphaFoldDB" id="A0A5K7YFZ8"/>
<dbReference type="RefSeq" id="WP_155316191.1">
    <property type="nucleotide sequence ID" value="NZ_AP021874.1"/>
</dbReference>
<protein>
    <submittedName>
        <fullName evidence="2">Uncharacterized protein</fullName>
    </submittedName>
</protein>
<sequence length="129" mass="14412">MAKRKSRRKRGGEWAQMRDTMAGNFSNKKGVSGREEVPEKPCGRCKKFSESAYGSDGRGFCAVLKTGSDLNADPPVFVLEGEAAMMTFFNVDAGKCAYYDEMAFIDTDGTECADPHHRRTQRQMERLAK</sequence>
<dbReference type="OrthoDB" id="5518871at2"/>
<feature type="region of interest" description="Disordered" evidence="1">
    <location>
        <begin position="1"/>
        <end position="41"/>
    </location>
</feature>
<evidence type="ECO:0000313" key="3">
    <source>
        <dbReference type="Proteomes" id="UP000427906"/>
    </source>
</evidence>
<gene>
    <name evidence="2" type="ORF">DSCA_19180</name>
</gene>
<dbReference type="Proteomes" id="UP000427906">
    <property type="component" value="Chromosome"/>
</dbReference>